<sequence>MSADKLKLKHAVFEALLSQKKAEFEKISKYQQDQLESINEADLDKSEMIESQTENMMREMRTESQSLDHLKEEVNFLEDYKSFKNREKVGPSCIVKTSIGNFVVAVPEHEFTVEGEKFTGISTKSPIYEALEGKTEGDSISFNGQEVKISQVV</sequence>
<keyword evidence="2" id="KW-1185">Reference proteome</keyword>
<proteinExistence type="predicted"/>
<evidence type="ECO:0008006" key="3">
    <source>
        <dbReference type="Google" id="ProtNLM"/>
    </source>
</evidence>
<dbReference type="KEGG" id="oho:Oweho_0681"/>
<dbReference type="EMBL" id="CP003156">
    <property type="protein sequence ID" value="AEV31695.1"/>
    <property type="molecule type" value="Genomic_DNA"/>
</dbReference>
<dbReference type="AlphaFoldDB" id="G8R124"/>
<evidence type="ECO:0000313" key="2">
    <source>
        <dbReference type="Proteomes" id="UP000005631"/>
    </source>
</evidence>
<accession>G8R124</accession>
<dbReference type="eggNOG" id="COG0782">
    <property type="taxonomic scope" value="Bacteria"/>
</dbReference>
<dbReference type="RefSeq" id="WP_014201056.1">
    <property type="nucleotide sequence ID" value="NC_016599.1"/>
</dbReference>
<dbReference type="OrthoDB" id="667380at2"/>
<name>G8R124_OWEHD</name>
<reference evidence="1 2" key="1">
    <citation type="journal article" date="2012" name="Stand. Genomic Sci.">
        <title>Genome sequence of the orange-pigmented seawater bacterium Owenweeksia hongkongensis type strain (UST20020801(T)).</title>
        <authorList>
            <person name="Riedel T."/>
            <person name="Held B."/>
            <person name="Nolan M."/>
            <person name="Lucas S."/>
            <person name="Lapidus A."/>
            <person name="Tice H."/>
            <person name="Del Rio T.G."/>
            <person name="Cheng J.F."/>
            <person name="Han C."/>
            <person name="Tapia R."/>
            <person name="Goodwin L.A."/>
            <person name="Pitluck S."/>
            <person name="Liolios K."/>
            <person name="Mavromatis K."/>
            <person name="Pagani I."/>
            <person name="Ivanova N."/>
            <person name="Mikhailova N."/>
            <person name="Pati A."/>
            <person name="Chen A."/>
            <person name="Palaniappan K."/>
            <person name="Rohde M."/>
            <person name="Tindall B.J."/>
            <person name="Detter J.C."/>
            <person name="Goker M."/>
            <person name="Woyke T."/>
            <person name="Bristow J."/>
            <person name="Eisen J.A."/>
            <person name="Markowitz V."/>
            <person name="Hugenholtz P."/>
            <person name="Klenk H.P."/>
            <person name="Kyrpides N.C."/>
        </authorList>
    </citation>
    <scope>NUCLEOTIDE SEQUENCE</scope>
    <source>
        <strain evidence="2">DSM 17368 / JCM 12287 / NRRL B-23963</strain>
    </source>
</reference>
<gene>
    <name evidence="1" type="ordered locus">Oweho_0681</name>
</gene>
<dbReference type="STRING" id="926562.Oweho_0681"/>
<protein>
    <recommendedName>
        <fullName evidence="3">Transcription elongation factor</fullName>
    </recommendedName>
</protein>
<organism evidence="1 2">
    <name type="scientific">Owenweeksia hongkongensis (strain DSM 17368 / CIP 108786 / JCM 12287 / NRRL B-23963 / UST20020801)</name>
    <dbReference type="NCBI Taxonomy" id="926562"/>
    <lineage>
        <taxon>Bacteria</taxon>
        <taxon>Pseudomonadati</taxon>
        <taxon>Bacteroidota</taxon>
        <taxon>Flavobacteriia</taxon>
        <taxon>Flavobacteriales</taxon>
        <taxon>Owenweeksiaceae</taxon>
        <taxon>Owenweeksia</taxon>
    </lineage>
</organism>
<dbReference type="Proteomes" id="UP000005631">
    <property type="component" value="Chromosome"/>
</dbReference>
<dbReference type="HOGENOM" id="CLU_144817_0_0_10"/>
<evidence type="ECO:0000313" key="1">
    <source>
        <dbReference type="EMBL" id="AEV31695.1"/>
    </source>
</evidence>